<feature type="transmembrane region" description="Helical" evidence="6">
    <location>
        <begin position="183"/>
        <end position="203"/>
    </location>
</feature>
<dbReference type="EMBL" id="CP032452">
    <property type="protein sequence ID" value="QEZ67761.1"/>
    <property type="molecule type" value="Genomic_DNA"/>
</dbReference>
<dbReference type="AlphaFoldDB" id="A0A5P3XEJ0"/>
<feature type="transmembrane region" description="Helical" evidence="6">
    <location>
        <begin position="138"/>
        <end position="159"/>
    </location>
</feature>
<dbReference type="PIRSF" id="PIRSF035875">
    <property type="entry name" value="RNase_BN"/>
    <property type="match status" value="1"/>
</dbReference>
<feature type="transmembrane region" description="Helical" evidence="6">
    <location>
        <begin position="255"/>
        <end position="278"/>
    </location>
</feature>
<dbReference type="PANTHER" id="PTHR30213:SF0">
    <property type="entry name" value="UPF0761 MEMBRANE PROTEIN YIHY"/>
    <property type="match status" value="1"/>
</dbReference>
<feature type="transmembrane region" description="Helical" evidence="6">
    <location>
        <begin position="215"/>
        <end position="235"/>
    </location>
</feature>
<accession>A0A5P3XEJ0</accession>
<dbReference type="NCBIfam" id="TIGR00765">
    <property type="entry name" value="yihY_not_rbn"/>
    <property type="match status" value="1"/>
</dbReference>
<feature type="transmembrane region" description="Helical" evidence="6">
    <location>
        <begin position="97"/>
        <end position="117"/>
    </location>
</feature>
<evidence type="ECO:0000256" key="6">
    <source>
        <dbReference type="SAM" id="Phobius"/>
    </source>
</evidence>
<keyword evidence="2" id="KW-1003">Cell membrane</keyword>
<proteinExistence type="predicted"/>
<evidence type="ECO:0000313" key="7">
    <source>
        <dbReference type="EMBL" id="QEZ67761.1"/>
    </source>
</evidence>
<sequence>MVDLINNINNIKSNVQNNVIYKKVNINDVNSRAAAMSYYLLLSIFPFLIFMINLLSYIPIIHINKFLNSFNDLIPNSAFAMIESIINSAISDKSISLTVFSFIFTLWSSSRAVRVFIKGINKSYNLKETRSFFKLILISFYFTVELIVLIISSMVFLLYGEKVGYIIFKFLGLSKLFMPTWNLFRYSFVIAITIWIVSSLFRYGPNKKINLIEAMPGAILSIFGWILVSVIFSFYTNNFSNYQVIYGSIGGIIALLTWFYLSSWIMLLGCEINALIYYRGKNFNKFNRRDI</sequence>
<dbReference type="RefSeq" id="WP_025162954.1">
    <property type="nucleotide sequence ID" value="NZ_CAJMJR010000001.1"/>
</dbReference>
<evidence type="ECO:0000256" key="3">
    <source>
        <dbReference type="ARBA" id="ARBA00022692"/>
    </source>
</evidence>
<dbReference type="GO" id="GO:0005886">
    <property type="term" value="C:plasma membrane"/>
    <property type="evidence" value="ECO:0007669"/>
    <property type="project" value="UniProtKB-SubCell"/>
</dbReference>
<comment type="subcellular location">
    <subcellularLocation>
        <location evidence="1">Cell membrane</location>
        <topology evidence="1">Multi-pass membrane protein</topology>
    </subcellularLocation>
</comment>
<dbReference type="InterPro" id="IPR017039">
    <property type="entry name" value="Virul_fac_BrkB"/>
</dbReference>
<feature type="transmembrane region" description="Helical" evidence="6">
    <location>
        <begin position="38"/>
        <end position="61"/>
    </location>
</feature>
<keyword evidence="4 6" id="KW-1133">Transmembrane helix</keyword>
<gene>
    <name evidence="7" type="ORF">D4A35_01985</name>
</gene>
<evidence type="ECO:0000313" key="8">
    <source>
        <dbReference type="Proteomes" id="UP000326961"/>
    </source>
</evidence>
<evidence type="ECO:0000256" key="4">
    <source>
        <dbReference type="ARBA" id="ARBA00022989"/>
    </source>
</evidence>
<name>A0A5P3XEJ0_PARBF</name>
<evidence type="ECO:0000256" key="5">
    <source>
        <dbReference type="ARBA" id="ARBA00023136"/>
    </source>
</evidence>
<evidence type="ECO:0000256" key="1">
    <source>
        <dbReference type="ARBA" id="ARBA00004651"/>
    </source>
</evidence>
<dbReference type="Pfam" id="PF03631">
    <property type="entry name" value="Virul_fac_BrkB"/>
    <property type="match status" value="1"/>
</dbReference>
<reference evidence="7 8" key="1">
    <citation type="submission" date="2018-09" db="EMBL/GenBank/DDBJ databases">
        <title>A clostridial neurotoxin that targets Anopheles mosquitoes.</title>
        <authorList>
            <person name="Contreras E."/>
            <person name="Masuyer G."/>
            <person name="Qureshi N."/>
            <person name="Chawla S."/>
            <person name="Lim H.L."/>
            <person name="Chen J."/>
            <person name="Stenmark P."/>
            <person name="Gill S."/>
        </authorList>
    </citation>
    <scope>NUCLEOTIDE SEQUENCE [LARGE SCALE GENOMIC DNA]</scope>
    <source>
        <strain evidence="7 8">Cbm</strain>
    </source>
</reference>
<keyword evidence="5 6" id="KW-0472">Membrane</keyword>
<protein>
    <submittedName>
        <fullName evidence="7">YihY/virulence factor BrkB family protein</fullName>
    </submittedName>
</protein>
<dbReference type="Proteomes" id="UP000326961">
    <property type="component" value="Chromosome"/>
</dbReference>
<dbReference type="PANTHER" id="PTHR30213">
    <property type="entry name" value="INNER MEMBRANE PROTEIN YHJD"/>
    <property type="match status" value="1"/>
</dbReference>
<keyword evidence="3 6" id="KW-0812">Transmembrane</keyword>
<organism evidence="7 8">
    <name type="scientific">Paraclostridium bifermentans</name>
    <name type="common">Clostridium bifermentans</name>
    <dbReference type="NCBI Taxonomy" id="1490"/>
    <lineage>
        <taxon>Bacteria</taxon>
        <taxon>Bacillati</taxon>
        <taxon>Bacillota</taxon>
        <taxon>Clostridia</taxon>
        <taxon>Peptostreptococcales</taxon>
        <taxon>Peptostreptococcaceae</taxon>
        <taxon>Paraclostridium</taxon>
    </lineage>
</organism>
<evidence type="ECO:0000256" key="2">
    <source>
        <dbReference type="ARBA" id="ARBA00022475"/>
    </source>
</evidence>